<dbReference type="GO" id="GO:0003700">
    <property type="term" value="F:DNA-binding transcription factor activity"/>
    <property type="evidence" value="ECO:0007669"/>
    <property type="project" value="TreeGrafter"/>
</dbReference>
<dbReference type="InterPro" id="IPR012318">
    <property type="entry name" value="HTH_CRP"/>
</dbReference>
<organism evidence="6 7">
    <name type="scientific">Magnetospirillum moscoviense</name>
    <dbReference type="NCBI Taxonomy" id="1437059"/>
    <lineage>
        <taxon>Bacteria</taxon>
        <taxon>Pseudomonadati</taxon>
        <taxon>Pseudomonadota</taxon>
        <taxon>Alphaproteobacteria</taxon>
        <taxon>Rhodospirillales</taxon>
        <taxon>Rhodospirillaceae</taxon>
        <taxon>Magnetospirillum</taxon>
    </lineage>
</organism>
<dbReference type="InterPro" id="IPR036390">
    <property type="entry name" value="WH_DNA-bd_sf"/>
</dbReference>
<dbReference type="InterPro" id="IPR036388">
    <property type="entry name" value="WH-like_DNA-bd_sf"/>
</dbReference>
<dbReference type="PROSITE" id="PS51063">
    <property type="entry name" value="HTH_CRP_2"/>
    <property type="match status" value="1"/>
</dbReference>
<evidence type="ECO:0000256" key="2">
    <source>
        <dbReference type="ARBA" id="ARBA00023125"/>
    </source>
</evidence>
<dbReference type="Proteomes" id="UP000078543">
    <property type="component" value="Unassembled WGS sequence"/>
</dbReference>
<keyword evidence="3" id="KW-0804">Transcription</keyword>
<dbReference type="SMART" id="SM00419">
    <property type="entry name" value="HTH_CRP"/>
    <property type="match status" value="1"/>
</dbReference>
<dbReference type="Gene3D" id="1.10.10.10">
    <property type="entry name" value="Winged helix-like DNA-binding domain superfamily/Winged helix DNA-binding domain"/>
    <property type="match status" value="1"/>
</dbReference>
<dbReference type="InterPro" id="IPR014710">
    <property type="entry name" value="RmlC-like_jellyroll"/>
</dbReference>
<dbReference type="STRING" id="1437059.A6A05_06510"/>
<dbReference type="InterPro" id="IPR018490">
    <property type="entry name" value="cNMP-bd_dom_sf"/>
</dbReference>
<dbReference type="CDD" id="cd00038">
    <property type="entry name" value="CAP_ED"/>
    <property type="match status" value="1"/>
</dbReference>
<keyword evidence="1" id="KW-0805">Transcription regulation</keyword>
<keyword evidence="6" id="KW-0808">Transferase</keyword>
<keyword evidence="2" id="KW-0238">DNA-binding</keyword>
<proteinExistence type="predicted"/>
<keyword evidence="6" id="KW-0418">Kinase</keyword>
<evidence type="ECO:0000259" key="4">
    <source>
        <dbReference type="PROSITE" id="PS50042"/>
    </source>
</evidence>
<dbReference type="SUPFAM" id="SSF51206">
    <property type="entry name" value="cAMP-binding domain-like"/>
    <property type="match status" value="1"/>
</dbReference>
<feature type="domain" description="Cyclic nucleotide-binding" evidence="4">
    <location>
        <begin position="42"/>
        <end position="162"/>
    </location>
</feature>
<dbReference type="Pfam" id="PF13545">
    <property type="entry name" value="HTH_Crp_2"/>
    <property type="match status" value="1"/>
</dbReference>
<dbReference type="GO" id="GO:0016301">
    <property type="term" value="F:kinase activity"/>
    <property type="evidence" value="ECO:0007669"/>
    <property type="project" value="UniProtKB-KW"/>
</dbReference>
<sequence length="255" mass="28229">MSCPCRPLCLVPKPNCSKPDGPLPRHRATGPALARQVMALPLFDGLEHDVLERLMADSTALACDRRTLLFSAGAAADSFYIVLDGQVKLFALTPDGRESIVEVFTPVSSFGEAAMLSMGIFPLHAEVIEDATLIKVGRRAFITTLQSDRAVAYRMLASLCRWHQRLSSEIRHLKEQPPWQRVAEFLLALTDAQVGEALVSLPFNKEILASRVGIRRESLSRVLARLRDMGVRTEGNSVRIDDVRSLRRLCAETGH</sequence>
<dbReference type="RefSeq" id="WP_068497095.1">
    <property type="nucleotide sequence ID" value="NZ_LWQU01000043.1"/>
</dbReference>
<dbReference type="InterPro" id="IPR050397">
    <property type="entry name" value="Env_Response_Regulators"/>
</dbReference>
<dbReference type="Pfam" id="PF00027">
    <property type="entry name" value="cNMP_binding"/>
    <property type="match status" value="1"/>
</dbReference>
<comment type="caution">
    <text evidence="6">The sequence shown here is derived from an EMBL/GenBank/DDBJ whole genome shotgun (WGS) entry which is preliminary data.</text>
</comment>
<dbReference type="GO" id="GO:0003677">
    <property type="term" value="F:DNA binding"/>
    <property type="evidence" value="ECO:0007669"/>
    <property type="project" value="UniProtKB-KW"/>
</dbReference>
<evidence type="ECO:0000256" key="3">
    <source>
        <dbReference type="ARBA" id="ARBA00023163"/>
    </source>
</evidence>
<dbReference type="InterPro" id="IPR000595">
    <property type="entry name" value="cNMP-bd_dom"/>
</dbReference>
<dbReference type="SUPFAM" id="SSF46785">
    <property type="entry name" value="Winged helix' DNA-binding domain"/>
    <property type="match status" value="1"/>
</dbReference>
<reference evidence="6 7" key="1">
    <citation type="submission" date="2016-04" db="EMBL/GenBank/DDBJ databases">
        <title>Draft genome sequence of freshwater magnetotactic bacteria Magnetospirillum marisnigri SP-1 and Magnetospirillum moscoviense BB-1.</title>
        <authorList>
            <person name="Koziaeva V."/>
            <person name="Dziuba M.V."/>
            <person name="Ivanov T.M."/>
            <person name="Kuznetsov B."/>
            <person name="Grouzdev D.S."/>
        </authorList>
    </citation>
    <scope>NUCLEOTIDE SEQUENCE [LARGE SCALE GENOMIC DNA]</scope>
    <source>
        <strain evidence="6 7">BB-1</strain>
    </source>
</reference>
<dbReference type="PROSITE" id="PS50042">
    <property type="entry name" value="CNMP_BINDING_3"/>
    <property type="match status" value="1"/>
</dbReference>
<evidence type="ECO:0000313" key="6">
    <source>
        <dbReference type="EMBL" id="OAN63198.1"/>
    </source>
</evidence>
<evidence type="ECO:0000256" key="1">
    <source>
        <dbReference type="ARBA" id="ARBA00023015"/>
    </source>
</evidence>
<accession>A0A178N0M6</accession>
<dbReference type="OrthoDB" id="190787at2"/>
<evidence type="ECO:0000313" key="7">
    <source>
        <dbReference type="Proteomes" id="UP000078543"/>
    </source>
</evidence>
<feature type="domain" description="HTH crp-type" evidence="5">
    <location>
        <begin position="176"/>
        <end position="244"/>
    </location>
</feature>
<keyword evidence="7" id="KW-1185">Reference proteome</keyword>
<evidence type="ECO:0000259" key="5">
    <source>
        <dbReference type="PROSITE" id="PS51063"/>
    </source>
</evidence>
<gene>
    <name evidence="6" type="ORF">A6A05_06510</name>
</gene>
<dbReference type="SMART" id="SM00100">
    <property type="entry name" value="cNMP"/>
    <property type="match status" value="1"/>
</dbReference>
<dbReference type="EMBL" id="LWQU01000043">
    <property type="protein sequence ID" value="OAN63198.1"/>
    <property type="molecule type" value="Genomic_DNA"/>
</dbReference>
<dbReference type="PANTHER" id="PTHR24567:SF68">
    <property type="entry name" value="DNA-BINDING TRANSCRIPTIONAL DUAL REGULATOR CRP"/>
    <property type="match status" value="1"/>
</dbReference>
<dbReference type="AlphaFoldDB" id="A0A178N0M6"/>
<dbReference type="PANTHER" id="PTHR24567">
    <property type="entry name" value="CRP FAMILY TRANSCRIPTIONAL REGULATORY PROTEIN"/>
    <property type="match status" value="1"/>
</dbReference>
<dbReference type="Gene3D" id="2.60.120.10">
    <property type="entry name" value="Jelly Rolls"/>
    <property type="match status" value="1"/>
</dbReference>
<name>A0A178N0M6_9PROT</name>
<dbReference type="GO" id="GO:0005829">
    <property type="term" value="C:cytosol"/>
    <property type="evidence" value="ECO:0007669"/>
    <property type="project" value="TreeGrafter"/>
</dbReference>
<protein>
    <submittedName>
        <fullName evidence="6">Protein kinase</fullName>
    </submittedName>
</protein>